<protein>
    <recommendedName>
        <fullName evidence="3">Lipoprotein</fullName>
    </recommendedName>
</protein>
<dbReference type="RefSeq" id="WP_348392687.1">
    <property type="nucleotide sequence ID" value="NZ_CP134145.1"/>
</dbReference>
<proteinExistence type="predicted"/>
<sequence length="917" mass="97417">MSNTIKFNKSLIATMVATSLLTACGGDDVSVKPVETVVETVEVPTPVPGPVQEVEKIVEVEVEVPVEVEKIVEVEVPVEAVSSAYGSIVDGSSMSPLLGAMVEIHIAGGVFNADVTGSSFTAEGLPTNSDFIAVVSAAGKATAYTMGSTTDGAINIDSVELFDVVTSSVTVTDMMGANVSGLSLFIPAAGNTSPMSSNQAVDAEEYMSSIPNNFATESNGVYTFKLPANGMSYDIEVAGDFSELTVVGGTLAVTSGQSPTVYVDNADEATTFSVSFGLTFADGSAVTSGPETLSLNNGDVTASWDAGSAEYVIEGLSFTDIMSPLALDMVTIDGVMFAATDVAAAGLDSFSDATASSSIALAMNTDTDNGEALPIEYVVAHSTATAATSATMTVVFNQPVELVGDIEAETDLSVVNNWDANLSTYNYFKWKDADGVECTTCSSIKTLQNQNYAYMRFNDITLEDETPFRQAYLRYLKDTAVDSSDYSYVLAEPDSFFGYFGYSKKAFVGAFGISTELSTKGKIKSLMADGAGAEFSWNEARTVLTISLNADVYDVDAEVPVLPTGFAEASELGNGYFNATDIQAGKSIDLALLVKPTSGQAVASDLELSINVPAMAMEKTTADNLVLSAAIGASAADSEVTGYNGLGGFNVTWSSYEGQANWETEEFNNIDMEGASSFAPATPDYIRIFWGDKFPVDYIYPEMQGQWCNADVEYTFPDRDITFSWDDNSCTVGSPEALYFPYVKLASVPTSNADVVSKLHSNTDGKIATVYLVSKEQLHGNVEIVSAMDNFMGTDEDGLPGPVTESVEVNEIVGLSLDGEQSYNTYSGTQYYMANTWENAYFKKQYQSNAEGTTFGAPIVTGFPASVEGMHYVYPITMNANRLSNAKGMIKEMTLNLNLTTESGEVISVQNKVMSVQ</sequence>
<organism evidence="1 2">
    <name type="scientific">Thalassotalea psychrophila</name>
    <dbReference type="NCBI Taxonomy" id="3065647"/>
    <lineage>
        <taxon>Bacteria</taxon>
        <taxon>Pseudomonadati</taxon>
        <taxon>Pseudomonadota</taxon>
        <taxon>Gammaproteobacteria</taxon>
        <taxon>Alteromonadales</taxon>
        <taxon>Colwelliaceae</taxon>
        <taxon>Thalassotalea</taxon>
    </lineage>
</organism>
<dbReference type="Proteomes" id="UP001258994">
    <property type="component" value="Chromosome"/>
</dbReference>
<dbReference type="PROSITE" id="PS51257">
    <property type="entry name" value="PROKAR_LIPOPROTEIN"/>
    <property type="match status" value="1"/>
</dbReference>
<gene>
    <name evidence="1" type="ORF">RGQ13_06170</name>
</gene>
<keyword evidence="2" id="KW-1185">Reference proteome</keyword>
<evidence type="ECO:0008006" key="3">
    <source>
        <dbReference type="Google" id="ProtNLM"/>
    </source>
</evidence>
<reference evidence="2" key="1">
    <citation type="submission" date="2023-09" db="EMBL/GenBank/DDBJ databases">
        <authorList>
            <person name="Li S."/>
            <person name="Li X."/>
            <person name="Zhang C."/>
            <person name="Zhao Z."/>
        </authorList>
    </citation>
    <scope>NUCLEOTIDE SEQUENCE [LARGE SCALE GENOMIC DNA]</scope>
    <source>
        <strain evidence="2">SQ149</strain>
    </source>
</reference>
<name>A0ABY9TXN4_9GAMM</name>
<evidence type="ECO:0000313" key="1">
    <source>
        <dbReference type="EMBL" id="WNC73575.1"/>
    </source>
</evidence>
<dbReference type="EMBL" id="CP134145">
    <property type="protein sequence ID" value="WNC73575.1"/>
    <property type="molecule type" value="Genomic_DNA"/>
</dbReference>
<evidence type="ECO:0000313" key="2">
    <source>
        <dbReference type="Proteomes" id="UP001258994"/>
    </source>
</evidence>
<accession>A0ABY9TXN4</accession>